<protein>
    <recommendedName>
        <fullName evidence="4">DUF1425 domain-containing protein</fullName>
    </recommendedName>
</protein>
<dbReference type="Proteomes" id="UP000094329">
    <property type="component" value="Unassembled WGS sequence"/>
</dbReference>
<dbReference type="RefSeq" id="WP_069312500.1">
    <property type="nucleotide sequence ID" value="NZ_MDTU01000001.1"/>
</dbReference>
<evidence type="ECO:0000256" key="1">
    <source>
        <dbReference type="SAM" id="SignalP"/>
    </source>
</evidence>
<reference evidence="2 3" key="1">
    <citation type="submission" date="2016-08" db="EMBL/GenBank/DDBJ databases">
        <title>Draft genome sequence of Candidatus Piscirickettsia litoralis, from seawater.</title>
        <authorList>
            <person name="Wan X."/>
            <person name="Lee A.J."/>
            <person name="Hou S."/>
            <person name="Donachie S.P."/>
        </authorList>
    </citation>
    <scope>NUCLEOTIDE SEQUENCE [LARGE SCALE GENOMIC DNA]</scope>
    <source>
        <strain evidence="2 3">Y2</strain>
    </source>
</reference>
<keyword evidence="1" id="KW-0732">Signal</keyword>
<dbReference type="EMBL" id="MDTU01000001">
    <property type="protein sequence ID" value="ODN42703.1"/>
    <property type="molecule type" value="Genomic_DNA"/>
</dbReference>
<name>A0ABX3A1K5_9GAMM</name>
<accession>A0ABX3A1K5</accession>
<organism evidence="2 3">
    <name type="scientific">Piscirickettsia litoralis</name>
    <dbReference type="NCBI Taxonomy" id="1891921"/>
    <lineage>
        <taxon>Bacteria</taxon>
        <taxon>Pseudomonadati</taxon>
        <taxon>Pseudomonadota</taxon>
        <taxon>Gammaproteobacteria</taxon>
        <taxon>Thiotrichales</taxon>
        <taxon>Piscirickettsiaceae</taxon>
        <taxon>Piscirickettsia</taxon>
    </lineage>
</organism>
<gene>
    <name evidence="2" type="ORF">BGC07_06920</name>
</gene>
<evidence type="ECO:0008006" key="4">
    <source>
        <dbReference type="Google" id="ProtNLM"/>
    </source>
</evidence>
<keyword evidence="3" id="KW-1185">Reference proteome</keyword>
<dbReference type="Gene3D" id="2.60.40.3230">
    <property type="match status" value="1"/>
</dbReference>
<sequence length="134" mass="14829">MNKRVILGTVVLGSAALLTGCASAPNCTEVNYPQMAKAVKVKPQQLNTFHGRLDITSLSAEKNGDLMRAGVKVQSHSTRANNMEYEFTWYNKNGFPIGKTPFQPFTLYSNSNQFLQAVAPNPTADSYRIRICQK</sequence>
<dbReference type="InterPro" id="IPR038483">
    <property type="entry name" value="YcfL-like_sf"/>
</dbReference>
<evidence type="ECO:0000313" key="2">
    <source>
        <dbReference type="EMBL" id="ODN42703.1"/>
    </source>
</evidence>
<feature type="chain" id="PRO_5047033522" description="DUF1425 domain-containing protein" evidence="1">
    <location>
        <begin position="25"/>
        <end position="134"/>
    </location>
</feature>
<feature type="signal peptide" evidence="1">
    <location>
        <begin position="1"/>
        <end position="24"/>
    </location>
</feature>
<proteinExistence type="predicted"/>
<dbReference type="CDD" id="cd09030">
    <property type="entry name" value="DUF1425"/>
    <property type="match status" value="1"/>
</dbReference>
<dbReference type="InterPro" id="IPR010824">
    <property type="entry name" value="DUF1425"/>
</dbReference>
<dbReference type="Pfam" id="PF07233">
    <property type="entry name" value="DUF1425"/>
    <property type="match status" value="1"/>
</dbReference>
<evidence type="ECO:0000313" key="3">
    <source>
        <dbReference type="Proteomes" id="UP000094329"/>
    </source>
</evidence>
<dbReference type="PROSITE" id="PS51257">
    <property type="entry name" value="PROKAR_LIPOPROTEIN"/>
    <property type="match status" value="1"/>
</dbReference>
<comment type="caution">
    <text evidence="2">The sequence shown here is derived from an EMBL/GenBank/DDBJ whole genome shotgun (WGS) entry which is preliminary data.</text>
</comment>